<organism evidence="1 2">
    <name type="scientific">Kocuria carniphila</name>
    <dbReference type="NCBI Taxonomy" id="262208"/>
    <lineage>
        <taxon>Bacteria</taxon>
        <taxon>Bacillati</taxon>
        <taxon>Actinomycetota</taxon>
        <taxon>Actinomycetes</taxon>
        <taxon>Micrococcales</taxon>
        <taxon>Micrococcaceae</taxon>
        <taxon>Kocuria</taxon>
    </lineage>
</organism>
<name>A0ABV3V414_9MICC</name>
<protein>
    <recommendedName>
        <fullName evidence="3">RiboL-PSP-HEPN domain-containing protein</fullName>
    </recommendedName>
</protein>
<dbReference type="Proteomes" id="UP001558481">
    <property type="component" value="Unassembled WGS sequence"/>
</dbReference>
<keyword evidence="2" id="KW-1185">Reference proteome</keyword>
<comment type="caution">
    <text evidence="1">The sequence shown here is derived from an EMBL/GenBank/DDBJ whole genome shotgun (WGS) entry which is preliminary data.</text>
</comment>
<proteinExistence type="predicted"/>
<evidence type="ECO:0000313" key="2">
    <source>
        <dbReference type="Proteomes" id="UP001558481"/>
    </source>
</evidence>
<evidence type="ECO:0008006" key="3">
    <source>
        <dbReference type="Google" id="ProtNLM"/>
    </source>
</evidence>
<gene>
    <name evidence="1" type="ORF">VVR66_08265</name>
</gene>
<sequence>MTQDDSARNHETIFPLENKEIFEDGFAGIFKDAKRGLRDALDLILIHNEHEVRGKQPRSTLNPLTLLLSIAAWERFISDCGSLLESLTRENSNSKIKYFAGPGLHSTPQGSAYLAHDRKTTVPRSVDTLRNLTDGRLPGGFRIRGFMSWTGKYPTNPVVYRGLEVAEPLGEAIRYRNGVAHRALPQLPAISDAENSTTIQAGYARAVFALTMQLINQSSIIISETNGFRSIHRLDSEWFHGHPSLLRGYENPGTLWPKDLFEETSNLA</sequence>
<dbReference type="RefSeq" id="WP_129700219.1">
    <property type="nucleotide sequence ID" value="NZ_JAYWLU010000007.1"/>
</dbReference>
<evidence type="ECO:0000313" key="1">
    <source>
        <dbReference type="EMBL" id="MEX3594704.1"/>
    </source>
</evidence>
<accession>A0ABV3V414</accession>
<dbReference type="EMBL" id="JAYWLU010000007">
    <property type="protein sequence ID" value="MEX3594704.1"/>
    <property type="molecule type" value="Genomic_DNA"/>
</dbReference>
<reference evidence="1 2" key="1">
    <citation type="journal article" date="2024" name="Fungal Genet. Biol.">
        <title>The porcine skin microbiome exhibits broad fungal antagonism.</title>
        <authorList>
            <person name="De La Cruz K.F."/>
            <person name="Townsend E.C."/>
            <person name="Alex Cheong J.Z."/>
            <person name="Salamzade R."/>
            <person name="Liu A."/>
            <person name="Sandstrom S."/>
            <person name="Davila E."/>
            <person name="Huang L."/>
            <person name="Xu K.H."/>
            <person name="Wu S.Y."/>
            <person name="Meudt J.J."/>
            <person name="Shanmuganayagam D."/>
            <person name="Gibson A.L.F."/>
            <person name="Kalan L.R."/>
        </authorList>
    </citation>
    <scope>NUCLEOTIDE SEQUENCE [LARGE SCALE GENOMIC DNA]</scope>
    <source>
        <strain evidence="1 2">LK2625</strain>
    </source>
</reference>